<protein>
    <submittedName>
        <fullName evidence="2">Uncharacterized protein</fullName>
    </submittedName>
</protein>
<evidence type="ECO:0000313" key="3">
    <source>
        <dbReference type="Proteomes" id="UP001437256"/>
    </source>
</evidence>
<feature type="signal peptide" evidence="1">
    <location>
        <begin position="1"/>
        <end position="21"/>
    </location>
</feature>
<reference evidence="2 3" key="1">
    <citation type="submission" date="2024-05" db="EMBL/GenBank/DDBJ databases">
        <title>A draft genome resource for the thread blight pathogen Marasmius tenuissimus strain MS-2.</title>
        <authorList>
            <person name="Yulfo-Soto G.E."/>
            <person name="Baruah I.K."/>
            <person name="Amoako-Attah I."/>
            <person name="Bukari Y."/>
            <person name="Meinhardt L.W."/>
            <person name="Bailey B.A."/>
            <person name="Cohen S.P."/>
        </authorList>
    </citation>
    <scope>NUCLEOTIDE SEQUENCE [LARGE SCALE GENOMIC DNA]</scope>
    <source>
        <strain evidence="2 3">MS-2</strain>
    </source>
</reference>
<evidence type="ECO:0000256" key="1">
    <source>
        <dbReference type="SAM" id="SignalP"/>
    </source>
</evidence>
<dbReference type="EMBL" id="JBBXMP010000111">
    <property type="protein sequence ID" value="KAL0062215.1"/>
    <property type="molecule type" value="Genomic_DNA"/>
</dbReference>
<keyword evidence="1" id="KW-0732">Signal</keyword>
<sequence>MSMFRVGRFFHWVLLSPVSRRLWVNQLEDYGCPPIPPSMGAFEWVVFLFKTEFRCQLTLNNPDVGNGVISYSLDYFVEAMVHLGNNLPAEQLREDNAQVLLVCSNLPSPMACDLFDPIQLAGALQEWFRKRKEMKGLQAIERRREE</sequence>
<dbReference type="Proteomes" id="UP001437256">
    <property type="component" value="Unassembled WGS sequence"/>
</dbReference>
<evidence type="ECO:0000313" key="2">
    <source>
        <dbReference type="EMBL" id="KAL0062215.1"/>
    </source>
</evidence>
<keyword evidence="3" id="KW-1185">Reference proteome</keyword>
<organism evidence="2 3">
    <name type="scientific">Marasmius tenuissimus</name>
    <dbReference type="NCBI Taxonomy" id="585030"/>
    <lineage>
        <taxon>Eukaryota</taxon>
        <taxon>Fungi</taxon>
        <taxon>Dikarya</taxon>
        <taxon>Basidiomycota</taxon>
        <taxon>Agaricomycotina</taxon>
        <taxon>Agaricomycetes</taxon>
        <taxon>Agaricomycetidae</taxon>
        <taxon>Agaricales</taxon>
        <taxon>Marasmiineae</taxon>
        <taxon>Marasmiaceae</taxon>
        <taxon>Marasmius</taxon>
    </lineage>
</organism>
<proteinExistence type="predicted"/>
<name>A0ABR2ZLM9_9AGAR</name>
<comment type="caution">
    <text evidence="2">The sequence shown here is derived from an EMBL/GenBank/DDBJ whole genome shotgun (WGS) entry which is preliminary data.</text>
</comment>
<gene>
    <name evidence="2" type="ORF">AAF712_010897</name>
</gene>
<accession>A0ABR2ZLM9</accession>
<feature type="chain" id="PRO_5047325456" evidence="1">
    <location>
        <begin position="22"/>
        <end position="146"/>
    </location>
</feature>